<evidence type="ECO:0000313" key="2">
    <source>
        <dbReference type="EMBL" id="KAK4884029.1"/>
    </source>
</evidence>
<proteinExistence type="predicted"/>
<comment type="caution">
    <text evidence="2">The sequence shown here is derived from an EMBL/GenBank/DDBJ whole genome shotgun (WGS) entry which is preliminary data.</text>
</comment>
<protein>
    <submittedName>
        <fullName evidence="2">Uncharacterized protein</fullName>
    </submittedName>
</protein>
<keyword evidence="1" id="KW-0812">Transmembrane</keyword>
<evidence type="ECO:0000256" key="1">
    <source>
        <dbReference type="SAM" id="Phobius"/>
    </source>
</evidence>
<accession>A0AAN7Q2U5</accession>
<name>A0AAN7Q2U5_9COLE</name>
<keyword evidence="1" id="KW-1133">Transmembrane helix</keyword>
<keyword evidence="1" id="KW-0472">Membrane</keyword>
<organism evidence="2 3">
    <name type="scientific">Aquatica leii</name>
    <dbReference type="NCBI Taxonomy" id="1421715"/>
    <lineage>
        <taxon>Eukaryota</taxon>
        <taxon>Metazoa</taxon>
        <taxon>Ecdysozoa</taxon>
        <taxon>Arthropoda</taxon>
        <taxon>Hexapoda</taxon>
        <taxon>Insecta</taxon>
        <taxon>Pterygota</taxon>
        <taxon>Neoptera</taxon>
        <taxon>Endopterygota</taxon>
        <taxon>Coleoptera</taxon>
        <taxon>Polyphaga</taxon>
        <taxon>Elateriformia</taxon>
        <taxon>Elateroidea</taxon>
        <taxon>Lampyridae</taxon>
        <taxon>Luciolinae</taxon>
        <taxon>Aquatica</taxon>
    </lineage>
</organism>
<dbReference type="AlphaFoldDB" id="A0AAN7Q2U5"/>
<feature type="transmembrane region" description="Helical" evidence="1">
    <location>
        <begin position="27"/>
        <end position="45"/>
    </location>
</feature>
<sequence>MYKISNTFCARFLAHENVQIIRMEVELFIIIVLIILVLVSCCGLLQKIRKSYEENPGHVISVTQISVPNSNIYQSDPYSNSVFPAQFSPPPYLEYMDPPPKYEDLIKQNQIGIELVENQPTRNAPSRVTNTQQSLV</sequence>
<dbReference type="Proteomes" id="UP001353858">
    <property type="component" value="Unassembled WGS sequence"/>
</dbReference>
<reference evidence="3" key="1">
    <citation type="submission" date="2023-01" db="EMBL/GenBank/DDBJ databases">
        <title>Key to firefly adult light organ development and bioluminescence: homeobox transcription factors regulate luciferase expression and transportation to peroxisome.</title>
        <authorList>
            <person name="Fu X."/>
        </authorList>
    </citation>
    <scope>NUCLEOTIDE SEQUENCE [LARGE SCALE GENOMIC DNA]</scope>
</reference>
<evidence type="ECO:0000313" key="3">
    <source>
        <dbReference type="Proteomes" id="UP001353858"/>
    </source>
</evidence>
<dbReference type="EMBL" id="JARPUR010000001">
    <property type="protein sequence ID" value="KAK4884029.1"/>
    <property type="molecule type" value="Genomic_DNA"/>
</dbReference>
<keyword evidence="3" id="KW-1185">Reference proteome</keyword>
<gene>
    <name evidence="2" type="ORF">RN001_000300</name>
</gene>